<feature type="region of interest" description="Disordered" evidence="1">
    <location>
        <begin position="49"/>
        <end position="107"/>
    </location>
</feature>
<feature type="compositionally biased region" description="Basic and acidic residues" evidence="1">
    <location>
        <begin position="62"/>
        <end position="75"/>
    </location>
</feature>
<reference evidence="2" key="1">
    <citation type="submission" date="2014-09" db="EMBL/GenBank/DDBJ databases">
        <authorList>
            <person name="Magalhaes I.L.F."/>
            <person name="Oliveira U."/>
            <person name="Santos F.R."/>
            <person name="Vidigal T.H.D.A."/>
            <person name="Brescovit A.D."/>
            <person name="Santos A.J."/>
        </authorList>
    </citation>
    <scope>NUCLEOTIDE SEQUENCE</scope>
    <source>
        <tissue evidence="2">Shoot tissue taken approximately 20 cm above the soil surface</tissue>
    </source>
</reference>
<dbReference type="EMBL" id="GBRH01202265">
    <property type="protein sequence ID" value="JAD95630.1"/>
    <property type="molecule type" value="Transcribed_RNA"/>
</dbReference>
<evidence type="ECO:0000256" key="1">
    <source>
        <dbReference type="SAM" id="MobiDB-lite"/>
    </source>
</evidence>
<feature type="compositionally biased region" description="Basic residues" evidence="1">
    <location>
        <begin position="76"/>
        <end position="107"/>
    </location>
</feature>
<evidence type="ECO:0000313" key="2">
    <source>
        <dbReference type="EMBL" id="JAD95630.1"/>
    </source>
</evidence>
<sequence>MENYFCPLKSSGDLGLVTEVGGNVGGLAFAERGAEGPLLFFALERDGGGQVGHAHPPLAGAEQHRHQVPRREAAPARHHAPPPAGSRRRRRRLHRFCRRRRRRIRGG</sequence>
<dbReference type="AlphaFoldDB" id="A0A0A9ECR9"/>
<name>A0A0A9ECR9_ARUDO</name>
<reference evidence="2" key="2">
    <citation type="journal article" date="2015" name="Data Brief">
        <title>Shoot transcriptome of the giant reed, Arundo donax.</title>
        <authorList>
            <person name="Barrero R.A."/>
            <person name="Guerrero F.D."/>
            <person name="Moolhuijzen P."/>
            <person name="Goolsby J.A."/>
            <person name="Tidwell J."/>
            <person name="Bellgard S.E."/>
            <person name="Bellgard M.I."/>
        </authorList>
    </citation>
    <scope>NUCLEOTIDE SEQUENCE</scope>
    <source>
        <tissue evidence="2">Shoot tissue taken approximately 20 cm above the soil surface</tissue>
    </source>
</reference>
<organism evidence="2">
    <name type="scientific">Arundo donax</name>
    <name type="common">Giant reed</name>
    <name type="synonym">Donax arundinaceus</name>
    <dbReference type="NCBI Taxonomy" id="35708"/>
    <lineage>
        <taxon>Eukaryota</taxon>
        <taxon>Viridiplantae</taxon>
        <taxon>Streptophyta</taxon>
        <taxon>Embryophyta</taxon>
        <taxon>Tracheophyta</taxon>
        <taxon>Spermatophyta</taxon>
        <taxon>Magnoliopsida</taxon>
        <taxon>Liliopsida</taxon>
        <taxon>Poales</taxon>
        <taxon>Poaceae</taxon>
        <taxon>PACMAD clade</taxon>
        <taxon>Arundinoideae</taxon>
        <taxon>Arundineae</taxon>
        <taxon>Arundo</taxon>
    </lineage>
</organism>
<proteinExistence type="predicted"/>
<protein>
    <submittedName>
        <fullName evidence="2">Uncharacterized protein</fullName>
    </submittedName>
</protein>
<accession>A0A0A9ECR9</accession>